<evidence type="ECO:0000256" key="1">
    <source>
        <dbReference type="ARBA" id="ARBA00003439"/>
    </source>
</evidence>
<sequence length="345" mass="39969">MPMSRRFRQLEGVDELLSKKRRSASRTSESSNTSREESFPVSLKNKDASGQVKSKWTNRERVLIFCARGASYRMRHLMKDFLNLMPHSKSDNKLDKKNSLVLINEIAEIANCTKCLYFENRKHTDLYLWISNTTHGPSVKFLVHNVHTMDEMRMSGNCLKGSRPVLSFDSTFDSQPHFSLIKQLLMQTFSTPYHHPRSKPFIDHVFTFSITADGKIWFRNFQIVDEMLELQEIGPRMVLEIIRIFDGSFEGSVLYDNPNYVSPNTVRSEIKKKQSHKYVMKKLAEKAHGIKLAKQAAVKMPDPVGEVFDTERMLGNPRAKEIKRIIEKKRKKKTKSKTRENHTAG</sequence>
<evidence type="ECO:0000256" key="5">
    <source>
        <dbReference type="ARBA" id="ARBA00022517"/>
    </source>
</evidence>
<proteinExistence type="inferred from homology"/>
<evidence type="ECO:0000259" key="9">
    <source>
        <dbReference type="PROSITE" id="PS50833"/>
    </source>
</evidence>
<dbReference type="InterPro" id="IPR026532">
    <property type="entry name" value="BRX1"/>
</dbReference>
<feature type="region of interest" description="Disordered" evidence="8">
    <location>
        <begin position="325"/>
        <end position="345"/>
    </location>
</feature>
<feature type="domain" description="Brix" evidence="9">
    <location>
        <begin position="60"/>
        <end position="250"/>
    </location>
</feature>
<comment type="function">
    <text evidence="1">Required for biogenesis of the 60S ribosomal subunit.</text>
</comment>
<dbReference type="PROSITE" id="PS50833">
    <property type="entry name" value="BRIX"/>
    <property type="match status" value="1"/>
</dbReference>
<dbReference type="PANTHER" id="PTHR13634:SF0">
    <property type="entry name" value="RIBOSOME BIOGENESIS PROTEIN BRX1 HOMOLOG"/>
    <property type="match status" value="1"/>
</dbReference>
<evidence type="ECO:0000256" key="2">
    <source>
        <dbReference type="ARBA" id="ARBA00004604"/>
    </source>
</evidence>
<comment type="similarity">
    <text evidence="3">Belongs to the BRX1 family.</text>
</comment>
<name>A0A1I8ECD5_WUCBA</name>
<dbReference type="FunFam" id="3.40.50.10480:FF:000003">
    <property type="entry name" value="Ribosome biogenesis protein BRX1"/>
    <property type="match status" value="1"/>
</dbReference>
<keyword evidence="5" id="KW-0690">Ribosome biogenesis</keyword>
<dbReference type="InterPro" id="IPR007109">
    <property type="entry name" value="Brix"/>
</dbReference>
<protein>
    <recommendedName>
        <fullName evidence="4">Ribosome biogenesis protein BRX1 homolog</fullName>
    </recommendedName>
    <alternativeName>
        <fullName evidence="7">Brix domain-containing protein 2 homolog</fullName>
    </alternativeName>
</protein>
<dbReference type="GO" id="GO:0006364">
    <property type="term" value="P:rRNA processing"/>
    <property type="evidence" value="ECO:0007669"/>
    <property type="project" value="InterPro"/>
</dbReference>
<feature type="compositionally biased region" description="Basic residues" evidence="8">
    <location>
        <begin position="326"/>
        <end position="336"/>
    </location>
</feature>
<evidence type="ECO:0000256" key="6">
    <source>
        <dbReference type="ARBA" id="ARBA00023242"/>
    </source>
</evidence>
<keyword evidence="6" id="KW-0539">Nucleus</keyword>
<reference evidence="10" key="1">
    <citation type="submission" date="2016-11" db="UniProtKB">
        <authorList>
            <consortium name="WormBaseParasite"/>
        </authorList>
    </citation>
    <scope>IDENTIFICATION</scope>
    <source>
        <strain evidence="10">pt0022</strain>
    </source>
</reference>
<evidence type="ECO:0000256" key="7">
    <source>
        <dbReference type="ARBA" id="ARBA00080845"/>
    </source>
</evidence>
<dbReference type="GO" id="GO:0000027">
    <property type="term" value="P:ribosomal large subunit assembly"/>
    <property type="evidence" value="ECO:0007669"/>
    <property type="project" value="TreeGrafter"/>
</dbReference>
<dbReference type="SUPFAM" id="SSF52954">
    <property type="entry name" value="Class II aaRS ABD-related"/>
    <property type="match status" value="1"/>
</dbReference>
<accession>A0A1I8ECD5</accession>
<dbReference type="Pfam" id="PF04427">
    <property type="entry name" value="Brix"/>
    <property type="match status" value="1"/>
</dbReference>
<organism evidence="10">
    <name type="scientific">Wuchereria bancrofti</name>
    <dbReference type="NCBI Taxonomy" id="6293"/>
    <lineage>
        <taxon>Eukaryota</taxon>
        <taxon>Metazoa</taxon>
        <taxon>Ecdysozoa</taxon>
        <taxon>Nematoda</taxon>
        <taxon>Chromadorea</taxon>
        <taxon>Rhabditida</taxon>
        <taxon>Spirurina</taxon>
        <taxon>Spiruromorpha</taxon>
        <taxon>Filarioidea</taxon>
        <taxon>Onchocercidae</taxon>
        <taxon>Wuchereria</taxon>
    </lineage>
</organism>
<dbReference type="GO" id="GO:0005730">
    <property type="term" value="C:nucleolus"/>
    <property type="evidence" value="ECO:0007669"/>
    <property type="project" value="UniProtKB-SubCell"/>
</dbReference>
<evidence type="ECO:0000256" key="8">
    <source>
        <dbReference type="SAM" id="MobiDB-lite"/>
    </source>
</evidence>
<dbReference type="STRING" id="6293.A0A1I8ECD5"/>
<comment type="subcellular location">
    <subcellularLocation>
        <location evidence="2">Nucleus</location>
        <location evidence="2">Nucleolus</location>
    </subcellularLocation>
</comment>
<feature type="region of interest" description="Disordered" evidence="8">
    <location>
        <begin position="1"/>
        <end position="43"/>
    </location>
</feature>
<evidence type="ECO:0000256" key="3">
    <source>
        <dbReference type="ARBA" id="ARBA00006369"/>
    </source>
</evidence>
<dbReference type="PANTHER" id="PTHR13634">
    <property type="entry name" value="RIBOSOME BIOGENESIS PROTEIN BRIX"/>
    <property type="match status" value="1"/>
</dbReference>
<dbReference type="AlphaFoldDB" id="A0A1I8ECD5"/>
<dbReference type="WBParaSite" id="maker-PairedContig_1394-snap-gene-0.9-mRNA-1">
    <property type="protein sequence ID" value="maker-PairedContig_1394-snap-gene-0.9-mRNA-1"/>
    <property type="gene ID" value="maker-PairedContig_1394-snap-gene-0.9"/>
</dbReference>
<dbReference type="GO" id="GO:0019843">
    <property type="term" value="F:rRNA binding"/>
    <property type="evidence" value="ECO:0007669"/>
    <property type="project" value="InterPro"/>
</dbReference>
<dbReference type="SMART" id="SM00879">
    <property type="entry name" value="Brix"/>
    <property type="match status" value="1"/>
</dbReference>
<evidence type="ECO:0000256" key="4">
    <source>
        <dbReference type="ARBA" id="ARBA00020522"/>
    </source>
</evidence>
<evidence type="ECO:0000313" key="10">
    <source>
        <dbReference type="WBParaSite" id="maker-PairedContig_1394-snap-gene-0.9-mRNA-1"/>
    </source>
</evidence>
<dbReference type="Gene3D" id="3.40.50.10480">
    <property type="entry name" value="Probable brix-domain ribosomal biogenesis protein"/>
    <property type="match status" value="1"/>
</dbReference>